<evidence type="ECO:0000313" key="2">
    <source>
        <dbReference type="EMBL" id="KAG7356415.1"/>
    </source>
</evidence>
<accession>A0A9K3L7N1</accession>
<dbReference type="AlphaFoldDB" id="A0A9K3L7N1"/>
<feature type="region of interest" description="Disordered" evidence="1">
    <location>
        <begin position="121"/>
        <end position="156"/>
    </location>
</feature>
<organism evidence="2 3">
    <name type="scientific">Nitzschia inconspicua</name>
    <dbReference type="NCBI Taxonomy" id="303405"/>
    <lineage>
        <taxon>Eukaryota</taxon>
        <taxon>Sar</taxon>
        <taxon>Stramenopiles</taxon>
        <taxon>Ochrophyta</taxon>
        <taxon>Bacillariophyta</taxon>
        <taxon>Bacillariophyceae</taxon>
        <taxon>Bacillariophycidae</taxon>
        <taxon>Bacillariales</taxon>
        <taxon>Bacillariaceae</taxon>
        <taxon>Nitzschia</taxon>
    </lineage>
</organism>
<dbReference type="EMBL" id="JAGRRH010000015">
    <property type="protein sequence ID" value="KAG7356415.1"/>
    <property type="molecule type" value="Genomic_DNA"/>
</dbReference>
<comment type="caution">
    <text evidence="2">The sequence shown here is derived from an EMBL/GenBank/DDBJ whole genome shotgun (WGS) entry which is preliminary data.</text>
</comment>
<name>A0A9K3L7N1_9STRA</name>
<evidence type="ECO:0000313" key="3">
    <source>
        <dbReference type="Proteomes" id="UP000693970"/>
    </source>
</evidence>
<gene>
    <name evidence="2" type="ORF">IV203_001101</name>
</gene>
<protein>
    <submittedName>
        <fullName evidence="2">Uncharacterized protein</fullName>
    </submittedName>
</protein>
<reference evidence="2" key="2">
    <citation type="submission" date="2021-04" db="EMBL/GenBank/DDBJ databases">
        <authorList>
            <person name="Podell S."/>
        </authorList>
    </citation>
    <scope>NUCLEOTIDE SEQUENCE</scope>
    <source>
        <strain evidence="2">Hildebrandi</strain>
    </source>
</reference>
<proteinExistence type="predicted"/>
<reference evidence="2" key="1">
    <citation type="journal article" date="2021" name="Sci. Rep.">
        <title>Diploid genomic architecture of Nitzschia inconspicua, an elite biomass production diatom.</title>
        <authorList>
            <person name="Oliver A."/>
            <person name="Podell S."/>
            <person name="Pinowska A."/>
            <person name="Traller J.C."/>
            <person name="Smith S.R."/>
            <person name="McClure R."/>
            <person name="Beliaev A."/>
            <person name="Bohutskyi P."/>
            <person name="Hill E.A."/>
            <person name="Rabines A."/>
            <person name="Zheng H."/>
            <person name="Allen L.Z."/>
            <person name="Kuo A."/>
            <person name="Grigoriev I.V."/>
            <person name="Allen A.E."/>
            <person name="Hazlebeck D."/>
            <person name="Allen E.E."/>
        </authorList>
    </citation>
    <scope>NUCLEOTIDE SEQUENCE</scope>
    <source>
        <strain evidence="2">Hildebrandi</strain>
    </source>
</reference>
<dbReference type="Proteomes" id="UP000693970">
    <property type="component" value="Unassembled WGS sequence"/>
</dbReference>
<sequence length="165" mass="18785">MQHDDSWNMKPTSSFETLVATASTVLPPTSPQHCKSKTLHHPRDGHYLNFDDNYSPMCVFAASFDSMAAYEEQQQCYKDSSIIEHHISQISLTRSDSQHSMSLDDCYDQELMINYSHSLIQSTSMRQEPPPQLRRTTSLSRCFGRPSSISESRPSDPVARLLLNK</sequence>
<evidence type="ECO:0000256" key="1">
    <source>
        <dbReference type="SAM" id="MobiDB-lite"/>
    </source>
</evidence>
<keyword evidence="3" id="KW-1185">Reference proteome</keyword>